<dbReference type="Pfam" id="PF02684">
    <property type="entry name" value="LpxB"/>
    <property type="match status" value="1"/>
</dbReference>
<evidence type="ECO:0000256" key="9">
    <source>
        <dbReference type="ARBA" id="ARBA00023098"/>
    </source>
</evidence>
<dbReference type="GO" id="GO:0009245">
    <property type="term" value="P:lipid A biosynthetic process"/>
    <property type="evidence" value="ECO:0007669"/>
    <property type="project" value="UniProtKB-UniRule"/>
</dbReference>
<comment type="function">
    <text evidence="1 11">Condensation of UDP-2,3-diacylglucosamine and 2,3-diacylglucosamine-1-phosphate to form lipid A disaccharide, a precursor of lipid A, a phosphorylated glycolipid that anchors the lipopolysaccharide to the outer membrane of the cell.</text>
</comment>
<dbReference type="GO" id="GO:0016020">
    <property type="term" value="C:membrane"/>
    <property type="evidence" value="ECO:0007669"/>
    <property type="project" value="GOC"/>
</dbReference>
<dbReference type="HAMAP" id="MF_00392">
    <property type="entry name" value="LpxB"/>
    <property type="match status" value="1"/>
</dbReference>
<evidence type="ECO:0000313" key="13">
    <source>
        <dbReference type="Proteomes" id="UP000630353"/>
    </source>
</evidence>
<comment type="caution">
    <text evidence="12">The sequence shown here is derived from an EMBL/GenBank/DDBJ whole genome shotgun (WGS) entry which is preliminary data.</text>
</comment>
<dbReference type="Proteomes" id="UP000630353">
    <property type="component" value="Unassembled WGS sequence"/>
</dbReference>
<evidence type="ECO:0000256" key="5">
    <source>
        <dbReference type="ARBA" id="ARBA00022516"/>
    </source>
</evidence>
<evidence type="ECO:0000256" key="6">
    <source>
        <dbReference type="ARBA" id="ARBA00022556"/>
    </source>
</evidence>
<dbReference type="EMBL" id="BMZS01000003">
    <property type="protein sequence ID" value="GHD46788.1"/>
    <property type="molecule type" value="Genomic_DNA"/>
</dbReference>
<name>A0A918XQB0_9PROT</name>
<dbReference type="GO" id="GO:0005543">
    <property type="term" value="F:phospholipid binding"/>
    <property type="evidence" value="ECO:0007669"/>
    <property type="project" value="TreeGrafter"/>
</dbReference>
<comment type="similarity">
    <text evidence="2 11">Belongs to the LpxB family.</text>
</comment>
<evidence type="ECO:0000256" key="3">
    <source>
        <dbReference type="ARBA" id="ARBA00012687"/>
    </source>
</evidence>
<dbReference type="GO" id="GO:0008915">
    <property type="term" value="F:lipid-A-disaccharide synthase activity"/>
    <property type="evidence" value="ECO:0007669"/>
    <property type="project" value="UniProtKB-UniRule"/>
</dbReference>
<keyword evidence="13" id="KW-1185">Reference proteome</keyword>
<evidence type="ECO:0000256" key="4">
    <source>
        <dbReference type="ARBA" id="ARBA00020902"/>
    </source>
</evidence>
<evidence type="ECO:0000256" key="10">
    <source>
        <dbReference type="ARBA" id="ARBA00048975"/>
    </source>
</evidence>
<protein>
    <recommendedName>
        <fullName evidence="4 11">Lipid-A-disaccharide synthase</fullName>
        <ecNumber evidence="3 11">2.4.1.182</ecNumber>
    </recommendedName>
</protein>
<keyword evidence="6 11" id="KW-0441">Lipid A biosynthesis</keyword>
<dbReference type="PANTHER" id="PTHR30372">
    <property type="entry name" value="LIPID-A-DISACCHARIDE SYNTHASE"/>
    <property type="match status" value="1"/>
</dbReference>
<evidence type="ECO:0000256" key="2">
    <source>
        <dbReference type="ARBA" id="ARBA00007868"/>
    </source>
</evidence>
<evidence type="ECO:0000313" key="12">
    <source>
        <dbReference type="EMBL" id="GHD46788.1"/>
    </source>
</evidence>
<reference evidence="12" key="1">
    <citation type="journal article" date="2014" name="Int. J. Syst. Evol. Microbiol.">
        <title>Complete genome sequence of Corynebacterium casei LMG S-19264T (=DSM 44701T), isolated from a smear-ripened cheese.</title>
        <authorList>
            <consortium name="US DOE Joint Genome Institute (JGI-PGF)"/>
            <person name="Walter F."/>
            <person name="Albersmeier A."/>
            <person name="Kalinowski J."/>
            <person name="Ruckert C."/>
        </authorList>
    </citation>
    <scope>NUCLEOTIDE SEQUENCE</scope>
    <source>
        <strain evidence="12">KCTC 42651</strain>
    </source>
</reference>
<proteinExistence type="inferred from homology"/>
<dbReference type="Gene3D" id="3.40.50.2000">
    <property type="entry name" value="Glycogen Phosphorylase B"/>
    <property type="match status" value="1"/>
</dbReference>
<gene>
    <name evidence="11" type="primary">lpxB</name>
    <name evidence="12" type="ORF">GCM10017083_16310</name>
</gene>
<dbReference type="NCBIfam" id="TIGR00215">
    <property type="entry name" value="lpxB"/>
    <property type="match status" value="1"/>
</dbReference>
<keyword evidence="9 11" id="KW-0443">Lipid metabolism</keyword>
<dbReference type="RefSeq" id="WP_189988445.1">
    <property type="nucleotide sequence ID" value="NZ_BMZS01000003.1"/>
</dbReference>
<dbReference type="InterPro" id="IPR003835">
    <property type="entry name" value="Glyco_trans_19"/>
</dbReference>
<reference evidence="12" key="2">
    <citation type="submission" date="2020-09" db="EMBL/GenBank/DDBJ databases">
        <authorList>
            <person name="Sun Q."/>
            <person name="Kim S."/>
        </authorList>
    </citation>
    <scope>NUCLEOTIDE SEQUENCE</scope>
    <source>
        <strain evidence="12">KCTC 42651</strain>
    </source>
</reference>
<evidence type="ECO:0000256" key="7">
    <source>
        <dbReference type="ARBA" id="ARBA00022676"/>
    </source>
</evidence>
<accession>A0A918XQB0</accession>
<dbReference type="SUPFAM" id="SSF53756">
    <property type="entry name" value="UDP-Glycosyltransferase/glycogen phosphorylase"/>
    <property type="match status" value="1"/>
</dbReference>
<dbReference type="AlphaFoldDB" id="A0A918XQB0"/>
<keyword evidence="7 11" id="KW-0328">Glycosyltransferase</keyword>
<evidence type="ECO:0000256" key="1">
    <source>
        <dbReference type="ARBA" id="ARBA00002056"/>
    </source>
</evidence>
<dbReference type="EC" id="2.4.1.182" evidence="3 11"/>
<comment type="catalytic activity">
    <reaction evidence="10 11">
        <text>a lipid X + a UDP-2-N,3-O-bis[(3R)-3-hydroxyacyl]-alpha-D-glucosamine = a lipid A disaccharide + UDP + H(+)</text>
        <dbReference type="Rhea" id="RHEA:67828"/>
        <dbReference type="ChEBI" id="CHEBI:15378"/>
        <dbReference type="ChEBI" id="CHEBI:58223"/>
        <dbReference type="ChEBI" id="CHEBI:137748"/>
        <dbReference type="ChEBI" id="CHEBI:176338"/>
        <dbReference type="ChEBI" id="CHEBI:176343"/>
        <dbReference type="EC" id="2.4.1.182"/>
    </reaction>
</comment>
<evidence type="ECO:0000256" key="11">
    <source>
        <dbReference type="HAMAP-Rule" id="MF_00392"/>
    </source>
</evidence>
<keyword evidence="8 11" id="KW-0808">Transferase</keyword>
<sequence>MSEDDAPLIYLMAGEASGDVLGAGLMRSLKAMTGGRVRFAGLGGDAMAAEGLESLFPISEMAVMGIVEILPKAPKLLRRVRETVEDAWQRRPVAVVSIDSKAFTMRVQKRLHKLRDAAGGQGPKLIHWVPPTVWAWRPGRAKAIARHLDHLLTLFPFEPPYFEEHGLDTTFVGHPAVGQPAGNGAAFRGRFRLPKGAPVLGVMPGSRPGEVRSLLPVFREVVARLAGRYQALQVVIPTVPLVADAVREETRDWRAPVTVVQDPRYKYDAFAACTVALAASGTVTLELTLAGVPTVVAYRVNAVSAAIARRLIDPDAIVLTNKLLGRRVIPQFIQEDCTADRLTVAVERLFDDPRARAEQGAASEAVRGLLQADDEAPSERAARTVLRVAGLAA</sequence>
<dbReference type="PANTHER" id="PTHR30372:SF4">
    <property type="entry name" value="LIPID-A-DISACCHARIDE SYNTHASE, MITOCHONDRIAL-RELATED"/>
    <property type="match status" value="1"/>
</dbReference>
<evidence type="ECO:0000256" key="8">
    <source>
        <dbReference type="ARBA" id="ARBA00022679"/>
    </source>
</evidence>
<comment type="pathway">
    <text evidence="11">Bacterial outer membrane biogenesis; LPS lipid A biosynthesis.</text>
</comment>
<organism evidence="12 13">
    <name type="scientific">Thalassobaculum fulvum</name>
    <dbReference type="NCBI Taxonomy" id="1633335"/>
    <lineage>
        <taxon>Bacteria</taxon>
        <taxon>Pseudomonadati</taxon>
        <taxon>Pseudomonadota</taxon>
        <taxon>Alphaproteobacteria</taxon>
        <taxon>Rhodospirillales</taxon>
        <taxon>Thalassobaculaceae</taxon>
        <taxon>Thalassobaculum</taxon>
    </lineage>
</organism>
<keyword evidence="5 11" id="KW-0444">Lipid biosynthesis</keyword>